<accession>A0A0P1BGT8</accession>
<evidence type="ECO:0000256" key="17">
    <source>
        <dbReference type="SAM" id="MobiDB-lite"/>
    </source>
</evidence>
<feature type="compositionally biased region" description="Polar residues" evidence="17">
    <location>
        <begin position="104"/>
        <end position="122"/>
    </location>
</feature>
<keyword evidence="14" id="KW-0131">Cell cycle</keyword>
<feature type="region of interest" description="Disordered" evidence="17">
    <location>
        <begin position="81"/>
        <end position="142"/>
    </location>
</feature>
<keyword evidence="11" id="KW-0995">Kinetochore</keyword>
<reference evidence="18 19" key="1">
    <citation type="submission" date="2014-09" db="EMBL/GenBank/DDBJ databases">
        <authorList>
            <person name="Magalhaes I.L.F."/>
            <person name="Oliveira U."/>
            <person name="Santos F.R."/>
            <person name="Vidigal T.H.D.A."/>
            <person name="Brescovit A.D."/>
            <person name="Santos A.J."/>
        </authorList>
    </citation>
    <scope>NUCLEOTIDE SEQUENCE [LARGE SCALE GENOMIC DNA]</scope>
</reference>
<organism evidence="18 19">
    <name type="scientific">Ceraceosorus bombacis</name>
    <dbReference type="NCBI Taxonomy" id="401625"/>
    <lineage>
        <taxon>Eukaryota</taxon>
        <taxon>Fungi</taxon>
        <taxon>Dikarya</taxon>
        <taxon>Basidiomycota</taxon>
        <taxon>Ustilaginomycotina</taxon>
        <taxon>Exobasidiomycetes</taxon>
        <taxon>Ceraceosorales</taxon>
        <taxon>Ceraceosoraceae</taxon>
        <taxon>Ceraceosorus</taxon>
    </lineage>
</organism>
<dbReference type="GO" id="GO:0051010">
    <property type="term" value="F:microtubule plus-end binding"/>
    <property type="evidence" value="ECO:0007669"/>
    <property type="project" value="TreeGrafter"/>
</dbReference>
<evidence type="ECO:0000256" key="10">
    <source>
        <dbReference type="ARBA" id="ARBA00022776"/>
    </source>
</evidence>
<dbReference type="PANTHER" id="PTHR28025:SF1">
    <property type="entry name" value="DASH COMPLEX SUBUNIT DAD1"/>
    <property type="match status" value="1"/>
</dbReference>
<keyword evidence="8" id="KW-0132">Cell division</keyword>
<keyword evidence="19" id="KW-1185">Reference proteome</keyword>
<evidence type="ECO:0000256" key="7">
    <source>
        <dbReference type="ARBA" id="ARBA00022490"/>
    </source>
</evidence>
<keyword evidence="12" id="KW-0206">Cytoskeleton</keyword>
<feature type="region of interest" description="Disordered" evidence="17">
    <location>
        <begin position="1"/>
        <end position="22"/>
    </location>
</feature>
<dbReference type="Proteomes" id="UP000054845">
    <property type="component" value="Unassembled WGS sequence"/>
</dbReference>
<keyword evidence="15" id="KW-0137">Centromere</keyword>
<evidence type="ECO:0000256" key="2">
    <source>
        <dbReference type="ARBA" id="ARBA00004186"/>
    </source>
</evidence>
<evidence type="ECO:0000256" key="16">
    <source>
        <dbReference type="ARBA" id="ARBA00030566"/>
    </source>
</evidence>
<proteinExistence type="inferred from homology"/>
<keyword evidence="13" id="KW-0539">Nucleus</keyword>
<dbReference type="GO" id="GO:0072686">
    <property type="term" value="C:mitotic spindle"/>
    <property type="evidence" value="ECO:0007669"/>
    <property type="project" value="InterPro"/>
</dbReference>
<evidence type="ECO:0000256" key="3">
    <source>
        <dbReference type="ARBA" id="ARBA00004629"/>
    </source>
</evidence>
<evidence type="ECO:0000256" key="4">
    <source>
        <dbReference type="ARBA" id="ARBA00010146"/>
    </source>
</evidence>
<dbReference type="EMBL" id="CCYA01000250">
    <property type="protein sequence ID" value="CEH14948.1"/>
    <property type="molecule type" value="Genomic_DNA"/>
</dbReference>
<dbReference type="GO" id="GO:0044732">
    <property type="term" value="C:mitotic spindle pole body"/>
    <property type="evidence" value="ECO:0007669"/>
    <property type="project" value="TreeGrafter"/>
</dbReference>
<dbReference type="InterPro" id="IPR013958">
    <property type="entry name" value="DASH_Dad1"/>
</dbReference>
<keyword evidence="6" id="KW-0158">Chromosome</keyword>
<evidence type="ECO:0000256" key="11">
    <source>
        <dbReference type="ARBA" id="ARBA00022838"/>
    </source>
</evidence>
<keyword evidence="7" id="KW-0963">Cytoplasm</keyword>
<evidence type="ECO:0000256" key="5">
    <source>
        <dbReference type="ARBA" id="ARBA00020261"/>
    </source>
</evidence>
<feature type="compositionally biased region" description="Gly residues" evidence="17">
    <location>
        <begin position="87"/>
        <end position="98"/>
    </location>
</feature>
<evidence type="ECO:0000256" key="12">
    <source>
        <dbReference type="ARBA" id="ARBA00023212"/>
    </source>
</evidence>
<feature type="compositionally biased region" description="Polar residues" evidence="17">
    <location>
        <begin position="7"/>
        <end position="20"/>
    </location>
</feature>
<evidence type="ECO:0000256" key="15">
    <source>
        <dbReference type="ARBA" id="ARBA00023328"/>
    </source>
</evidence>
<dbReference type="Pfam" id="PF08649">
    <property type="entry name" value="DASH_Dad1"/>
    <property type="match status" value="1"/>
</dbReference>
<evidence type="ECO:0000256" key="13">
    <source>
        <dbReference type="ARBA" id="ARBA00023242"/>
    </source>
</evidence>
<protein>
    <recommendedName>
        <fullName evidence="5">DASH complex subunit DAD1</fullName>
    </recommendedName>
    <alternativeName>
        <fullName evidence="16">Outer kinetochore protein DAD1</fullName>
    </alternativeName>
</protein>
<dbReference type="PANTHER" id="PTHR28025">
    <property type="entry name" value="DASH COMPLEX SUBUNIT DAD1"/>
    <property type="match status" value="1"/>
</dbReference>
<evidence type="ECO:0000313" key="19">
    <source>
        <dbReference type="Proteomes" id="UP000054845"/>
    </source>
</evidence>
<dbReference type="GO" id="GO:0005876">
    <property type="term" value="C:spindle microtubule"/>
    <property type="evidence" value="ECO:0007669"/>
    <property type="project" value="TreeGrafter"/>
</dbReference>
<comment type="similarity">
    <text evidence="4">Belongs to the DASH complex DAD1 family.</text>
</comment>
<name>A0A0P1BGT8_9BASI</name>
<dbReference type="AlphaFoldDB" id="A0A0P1BGT8"/>
<comment type="subcellular location">
    <subcellularLocation>
        <location evidence="3">Chromosome</location>
        <location evidence="3">Centromere</location>
        <location evidence="3">Kinetochore</location>
    </subcellularLocation>
    <subcellularLocation>
        <location evidence="2">Cytoplasm</location>
        <location evidence="2">Cytoskeleton</location>
        <location evidence="2">Spindle</location>
    </subcellularLocation>
    <subcellularLocation>
        <location evidence="1">Nucleus</location>
    </subcellularLocation>
</comment>
<evidence type="ECO:0000313" key="18">
    <source>
        <dbReference type="EMBL" id="CEH14948.1"/>
    </source>
</evidence>
<dbReference type="GO" id="GO:0051301">
    <property type="term" value="P:cell division"/>
    <property type="evidence" value="ECO:0007669"/>
    <property type="project" value="UniProtKB-KW"/>
</dbReference>
<evidence type="ECO:0000256" key="1">
    <source>
        <dbReference type="ARBA" id="ARBA00004123"/>
    </source>
</evidence>
<dbReference type="GO" id="GO:0042729">
    <property type="term" value="C:DASH complex"/>
    <property type="evidence" value="ECO:0007669"/>
    <property type="project" value="InterPro"/>
</dbReference>
<dbReference type="OrthoDB" id="5566853at2759"/>
<keyword evidence="9" id="KW-0493">Microtubule</keyword>
<sequence length="142" mass="14396">MEADSPVQASHPTAGSSQKSFFEKERERLVVEIAEGIGTIIDHSNALNRKLEESISVGKEFEPIAGLWGRFTEVMRAAGIPDLSGASTGGAGSGVGEDGGADNQDGTAGNAQQDGLSRSQGADTALPPGVAPGGGIVYGRDA</sequence>
<feature type="compositionally biased region" description="Gly residues" evidence="17">
    <location>
        <begin position="131"/>
        <end position="142"/>
    </location>
</feature>
<evidence type="ECO:0000256" key="14">
    <source>
        <dbReference type="ARBA" id="ARBA00023306"/>
    </source>
</evidence>
<evidence type="ECO:0000256" key="8">
    <source>
        <dbReference type="ARBA" id="ARBA00022618"/>
    </source>
</evidence>
<keyword evidence="10" id="KW-0498">Mitosis</keyword>
<evidence type="ECO:0000256" key="6">
    <source>
        <dbReference type="ARBA" id="ARBA00022454"/>
    </source>
</evidence>
<evidence type="ECO:0000256" key="9">
    <source>
        <dbReference type="ARBA" id="ARBA00022701"/>
    </source>
</evidence>